<dbReference type="EMBL" id="JAPHNI010000034">
    <property type="protein sequence ID" value="KAJ8117966.1"/>
    <property type="molecule type" value="Genomic_DNA"/>
</dbReference>
<keyword evidence="2" id="KW-1185">Reference proteome</keyword>
<sequence>MWADHGQTTALDLPRRNSNVSGCIEPSPTLPCPSIRLDSAESSAGRRITMQANMASAIGHTTTSNAPTSQDVQPSTPAPAAQFDSEKGAAINATADAEDLKALPADLPDYDAQRGIQKIEATTLAWSKWSLAALLVNIWLIFLTNGLRGSILAGLTPYVTSDFRSHSLMTVIDIVSRAITAAVYIPMAKLLDVWGRAEGFALMVGSATLGVILMATSKNLATFCAAQVFYSIGFSGIIYTVAVLAADVTSLRNRGIAFAFTSSPYMITAFAGSKAAEAFLLNVNNWRWGFGSFAIIVPAVATPLFVLLKLQLRKAEKQGLIAEQVNKAWSVDRVWKAIVAFDLIGVVLFAGGLTVFLLPFNLATHAPHGWKTDYIIAMIIVGFIALIAFGLYETYIAQEPFLKNKFLLDRSVIGACLIDMTYQISYYCWNSYFTSFLQVVCNLSVAEAGYVNSTFQVVSGVLLFIVGYCIRRTGRFKWLFYVTVPIYTFGLGLMIYFRQPNQAIGYIVMCEIFISIGGSVFILLVQLACLAAVDHQHVAAVLALLYVSGSIGGAVGSTISGTIWTNTFFDALGRYLPESALPDVVTIYSSLPAQLAYPVGSPERTAIQLAYGYGQTRMLAAGVGVFGLSFIWMFLIRNHNVSKNGQTKGMVF</sequence>
<evidence type="ECO:0000313" key="2">
    <source>
        <dbReference type="Proteomes" id="UP001153331"/>
    </source>
</evidence>
<evidence type="ECO:0000313" key="1">
    <source>
        <dbReference type="EMBL" id="KAJ8117966.1"/>
    </source>
</evidence>
<organism evidence="1 2">
    <name type="scientific">Boeremia exigua</name>
    <dbReference type="NCBI Taxonomy" id="749465"/>
    <lineage>
        <taxon>Eukaryota</taxon>
        <taxon>Fungi</taxon>
        <taxon>Dikarya</taxon>
        <taxon>Ascomycota</taxon>
        <taxon>Pezizomycotina</taxon>
        <taxon>Dothideomycetes</taxon>
        <taxon>Pleosporomycetidae</taxon>
        <taxon>Pleosporales</taxon>
        <taxon>Pleosporineae</taxon>
        <taxon>Didymellaceae</taxon>
        <taxon>Boeremia</taxon>
    </lineage>
</organism>
<dbReference type="Proteomes" id="UP001153331">
    <property type="component" value="Unassembled WGS sequence"/>
</dbReference>
<comment type="caution">
    <text evidence="1">The sequence shown here is derived from an EMBL/GenBank/DDBJ whole genome shotgun (WGS) entry which is preliminary data.</text>
</comment>
<reference evidence="1" key="1">
    <citation type="submission" date="2022-11" db="EMBL/GenBank/DDBJ databases">
        <title>Genome Sequence of Boeremia exigua.</title>
        <authorList>
            <person name="Buettner E."/>
        </authorList>
    </citation>
    <scope>NUCLEOTIDE SEQUENCE</scope>
    <source>
        <strain evidence="1">CU02</strain>
    </source>
</reference>
<name>A0ACC2IRW4_9PLEO</name>
<proteinExistence type="predicted"/>
<gene>
    <name evidence="1" type="ORF">OPT61_g966</name>
</gene>
<protein>
    <submittedName>
        <fullName evidence="1">Uncharacterized protein</fullName>
    </submittedName>
</protein>
<accession>A0ACC2IRW4</accession>